<name>A0A0H1BDG3_9EURO</name>
<gene>
    <name evidence="2" type="ORF">EMPG_15501</name>
</gene>
<accession>A0A0H1BDG3</accession>
<dbReference type="Proteomes" id="UP000053573">
    <property type="component" value="Unassembled WGS sequence"/>
</dbReference>
<evidence type="ECO:0000313" key="2">
    <source>
        <dbReference type="EMBL" id="KLJ09077.1"/>
    </source>
</evidence>
<dbReference type="EMBL" id="LDEV01002438">
    <property type="protein sequence ID" value="KLJ09077.1"/>
    <property type="molecule type" value="Genomic_DNA"/>
</dbReference>
<protein>
    <submittedName>
        <fullName evidence="2">Uncharacterized protein</fullName>
    </submittedName>
</protein>
<proteinExistence type="predicted"/>
<dbReference type="AlphaFoldDB" id="A0A0H1BDG3"/>
<evidence type="ECO:0000313" key="3">
    <source>
        <dbReference type="Proteomes" id="UP000053573"/>
    </source>
</evidence>
<evidence type="ECO:0000256" key="1">
    <source>
        <dbReference type="SAM" id="MobiDB-lite"/>
    </source>
</evidence>
<organism evidence="2 3">
    <name type="scientific">Blastomyces silverae</name>
    <dbReference type="NCBI Taxonomy" id="2060906"/>
    <lineage>
        <taxon>Eukaryota</taxon>
        <taxon>Fungi</taxon>
        <taxon>Dikarya</taxon>
        <taxon>Ascomycota</taxon>
        <taxon>Pezizomycotina</taxon>
        <taxon>Eurotiomycetes</taxon>
        <taxon>Eurotiomycetidae</taxon>
        <taxon>Onygenales</taxon>
        <taxon>Ajellomycetaceae</taxon>
        <taxon>Blastomyces</taxon>
    </lineage>
</organism>
<sequence length="81" mass="8424">MNLCSIPEPLDQLLAMTMVNVPLCGRLARSAREPSSTKSAMPLVHHIPAALCRAVTPSTGPGTSSPELPTAWLTTGTGLSL</sequence>
<feature type="region of interest" description="Disordered" evidence="1">
    <location>
        <begin position="57"/>
        <end position="81"/>
    </location>
</feature>
<keyword evidence="3" id="KW-1185">Reference proteome</keyword>
<comment type="caution">
    <text evidence="2">The sequence shown here is derived from an EMBL/GenBank/DDBJ whole genome shotgun (WGS) entry which is preliminary data.</text>
</comment>
<reference evidence="3" key="1">
    <citation type="journal article" date="2015" name="PLoS Genet.">
        <title>The dynamic genome and transcriptome of the human fungal pathogen Blastomyces and close relative Emmonsia.</title>
        <authorList>
            <person name="Munoz J.F."/>
            <person name="Gauthier G.M."/>
            <person name="Desjardins C.A."/>
            <person name="Gallo J.E."/>
            <person name="Holder J."/>
            <person name="Sullivan T.D."/>
            <person name="Marty A.J."/>
            <person name="Carmen J.C."/>
            <person name="Chen Z."/>
            <person name="Ding L."/>
            <person name="Gujja S."/>
            <person name="Magrini V."/>
            <person name="Misas E."/>
            <person name="Mitreva M."/>
            <person name="Priest M."/>
            <person name="Saif S."/>
            <person name="Whiston E.A."/>
            <person name="Young S."/>
            <person name="Zeng Q."/>
            <person name="Goldman W.E."/>
            <person name="Mardis E.R."/>
            <person name="Taylor J.W."/>
            <person name="McEwen J.G."/>
            <person name="Clay O.K."/>
            <person name="Klein B.S."/>
            <person name="Cuomo C.A."/>
        </authorList>
    </citation>
    <scope>NUCLEOTIDE SEQUENCE [LARGE SCALE GENOMIC DNA]</scope>
    <source>
        <strain evidence="3">UAMH 139</strain>
    </source>
</reference>